<organism evidence="9 10">
    <name type="scientific">Actimicrobium antarcticum</name>
    <dbReference type="NCBI Taxonomy" id="1051899"/>
    <lineage>
        <taxon>Bacteria</taxon>
        <taxon>Pseudomonadati</taxon>
        <taxon>Pseudomonadota</taxon>
        <taxon>Betaproteobacteria</taxon>
        <taxon>Burkholderiales</taxon>
        <taxon>Oxalobacteraceae</taxon>
        <taxon>Actimicrobium</taxon>
    </lineage>
</organism>
<gene>
    <name evidence="9" type="ORF">GCM10022212_08140</name>
</gene>
<evidence type="ECO:0000256" key="5">
    <source>
        <dbReference type="ARBA" id="ARBA00022692"/>
    </source>
</evidence>
<keyword evidence="3" id="KW-0813">Transport</keyword>
<keyword evidence="7 8" id="KW-0472">Membrane</keyword>
<sequence>MDPAVLVLAALAAICFVAGVAKGLTGFGAALIMAPLLSMLIPPTQAAALIVLLHAMTGWQGARTWWPHVQWPRVIGIAVVALMCHQLTLPVLAQVDDVLVRRATGTLVLLLSLSSLCGAQLRNSGGYPATLAAAVASGIFTAFGGLGGPPVAYYFAGQASAATHMRANLLGYFMVLFSGAAIGLAVRGAVGIESLRHSALLAPFFVLGMMAGSRLYGRLSPRCYHYVVQLGLVGIGLFAMVR</sequence>
<evidence type="ECO:0000256" key="6">
    <source>
        <dbReference type="ARBA" id="ARBA00022989"/>
    </source>
</evidence>
<comment type="similarity">
    <text evidence="2 8">Belongs to the 4-toluene sulfonate uptake permease (TSUP) (TC 2.A.102) family.</text>
</comment>
<evidence type="ECO:0000256" key="2">
    <source>
        <dbReference type="ARBA" id="ARBA00009142"/>
    </source>
</evidence>
<evidence type="ECO:0000256" key="4">
    <source>
        <dbReference type="ARBA" id="ARBA00022475"/>
    </source>
</evidence>
<dbReference type="Proteomes" id="UP001501353">
    <property type="component" value="Unassembled WGS sequence"/>
</dbReference>
<feature type="transmembrane region" description="Helical" evidence="8">
    <location>
        <begin position="74"/>
        <end position="93"/>
    </location>
</feature>
<feature type="transmembrane region" description="Helical" evidence="8">
    <location>
        <begin position="223"/>
        <end position="241"/>
    </location>
</feature>
<feature type="transmembrane region" description="Helical" evidence="8">
    <location>
        <begin position="198"/>
        <end position="217"/>
    </location>
</feature>
<evidence type="ECO:0000256" key="1">
    <source>
        <dbReference type="ARBA" id="ARBA00004651"/>
    </source>
</evidence>
<dbReference type="Pfam" id="PF01925">
    <property type="entry name" value="TauE"/>
    <property type="match status" value="1"/>
</dbReference>
<evidence type="ECO:0000313" key="10">
    <source>
        <dbReference type="Proteomes" id="UP001501353"/>
    </source>
</evidence>
<dbReference type="PANTHER" id="PTHR30269">
    <property type="entry name" value="TRANSMEMBRANE PROTEIN YFCA"/>
    <property type="match status" value="1"/>
</dbReference>
<keyword evidence="4 8" id="KW-1003">Cell membrane</keyword>
<feature type="transmembrane region" description="Helical" evidence="8">
    <location>
        <begin position="167"/>
        <end position="186"/>
    </location>
</feature>
<dbReference type="InterPro" id="IPR052017">
    <property type="entry name" value="TSUP"/>
</dbReference>
<evidence type="ECO:0000256" key="7">
    <source>
        <dbReference type="ARBA" id="ARBA00023136"/>
    </source>
</evidence>
<reference evidence="10" key="1">
    <citation type="journal article" date="2019" name="Int. J. Syst. Evol. Microbiol.">
        <title>The Global Catalogue of Microorganisms (GCM) 10K type strain sequencing project: providing services to taxonomists for standard genome sequencing and annotation.</title>
        <authorList>
            <consortium name="The Broad Institute Genomics Platform"/>
            <consortium name="The Broad Institute Genome Sequencing Center for Infectious Disease"/>
            <person name="Wu L."/>
            <person name="Ma J."/>
        </authorList>
    </citation>
    <scope>NUCLEOTIDE SEQUENCE [LARGE SCALE GENOMIC DNA]</scope>
    <source>
        <strain evidence="10">JCM 16673</strain>
    </source>
</reference>
<evidence type="ECO:0000313" key="9">
    <source>
        <dbReference type="EMBL" id="GAA4015638.1"/>
    </source>
</evidence>
<comment type="subcellular location">
    <subcellularLocation>
        <location evidence="1 8">Cell membrane</location>
        <topology evidence="1 8">Multi-pass membrane protein</topology>
    </subcellularLocation>
</comment>
<accession>A0ABP7SRX0</accession>
<name>A0ABP7SRX0_9BURK</name>
<feature type="transmembrane region" description="Helical" evidence="8">
    <location>
        <begin position="131"/>
        <end position="155"/>
    </location>
</feature>
<evidence type="ECO:0000256" key="3">
    <source>
        <dbReference type="ARBA" id="ARBA00022448"/>
    </source>
</evidence>
<protein>
    <recommendedName>
        <fullName evidence="8">Probable membrane transporter protein</fullName>
    </recommendedName>
</protein>
<feature type="transmembrane region" description="Helical" evidence="8">
    <location>
        <begin position="31"/>
        <end position="53"/>
    </location>
</feature>
<evidence type="ECO:0000256" key="8">
    <source>
        <dbReference type="RuleBase" id="RU363041"/>
    </source>
</evidence>
<dbReference type="PANTHER" id="PTHR30269:SF37">
    <property type="entry name" value="MEMBRANE TRANSPORTER PROTEIN"/>
    <property type="match status" value="1"/>
</dbReference>
<proteinExistence type="inferred from homology"/>
<dbReference type="RefSeq" id="WP_344761961.1">
    <property type="nucleotide sequence ID" value="NZ_BAAAZE010000005.1"/>
</dbReference>
<keyword evidence="10" id="KW-1185">Reference proteome</keyword>
<keyword evidence="6 8" id="KW-1133">Transmembrane helix</keyword>
<comment type="caution">
    <text evidence="9">The sequence shown here is derived from an EMBL/GenBank/DDBJ whole genome shotgun (WGS) entry which is preliminary data.</text>
</comment>
<dbReference type="InterPro" id="IPR002781">
    <property type="entry name" value="TM_pro_TauE-like"/>
</dbReference>
<dbReference type="EMBL" id="BAAAZE010000005">
    <property type="protein sequence ID" value="GAA4015638.1"/>
    <property type="molecule type" value="Genomic_DNA"/>
</dbReference>
<keyword evidence="5 8" id="KW-0812">Transmembrane</keyword>